<dbReference type="Pfam" id="PF26026">
    <property type="entry name" value="RNA_hel_CTD"/>
    <property type="match status" value="1"/>
</dbReference>
<dbReference type="Proteomes" id="UP001633002">
    <property type="component" value="Unassembled WGS sequence"/>
</dbReference>
<evidence type="ECO:0000313" key="5">
    <source>
        <dbReference type="EMBL" id="KAL3685929.1"/>
    </source>
</evidence>
<keyword evidence="6" id="KW-1185">Reference proteome</keyword>
<keyword evidence="2" id="KW-0347">Helicase</keyword>
<dbReference type="InterPro" id="IPR059023">
    <property type="entry name" value="RNA_hel_CTD"/>
</dbReference>
<evidence type="ECO:0000313" key="6">
    <source>
        <dbReference type="Proteomes" id="UP001633002"/>
    </source>
</evidence>
<organism evidence="5 6">
    <name type="scientific">Riccia sorocarpa</name>
    <dbReference type="NCBI Taxonomy" id="122646"/>
    <lineage>
        <taxon>Eukaryota</taxon>
        <taxon>Viridiplantae</taxon>
        <taxon>Streptophyta</taxon>
        <taxon>Embryophyta</taxon>
        <taxon>Marchantiophyta</taxon>
        <taxon>Marchantiopsida</taxon>
        <taxon>Marchantiidae</taxon>
        <taxon>Marchantiales</taxon>
        <taxon>Ricciaceae</taxon>
        <taxon>Riccia</taxon>
    </lineage>
</organism>
<reference evidence="5 6" key="1">
    <citation type="submission" date="2024-09" db="EMBL/GenBank/DDBJ databases">
        <title>Chromosome-scale assembly of Riccia sorocarpa.</title>
        <authorList>
            <person name="Paukszto L."/>
        </authorList>
    </citation>
    <scope>NUCLEOTIDE SEQUENCE [LARGE SCALE GENOMIC DNA]</scope>
    <source>
        <strain evidence="5">LP-2024</strain>
        <tissue evidence="5">Aerial parts of the thallus</tissue>
    </source>
</reference>
<feature type="region of interest" description="Disordered" evidence="3">
    <location>
        <begin position="74"/>
        <end position="103"/>
    </location>
</feature>
<comment type="caution">
    <text evidence="5">The sequence shown here is derived from an EMBL/GenBank/DDBJ whole genome shotgun (WGS) entry which is preliminary data.</text>
</comment>
<evidence type="ECO:0000256" key="1">
    <source>
        <dbReference type="ARBA" id="ARBA00022801"/>
    </source>
</evidence>
<evidence type="ECO:0000259" key="4">
    <source>
        <dbReference type="Pfam" id="PF26026"/>
    </source>
</evidence>
<gene>
    <name evidence="5" type="ORF">R1sor_003951</name>
</gene>
<keyword evidence="1" id="KW-0378">Hydrolase</keyword>
<keyword evidence="2" id="KW-0067">ATP-binding</keyword>
<proteinExistence type="predicted"/>
<name>A0ABD3H711_9MARC</name>
<keyword evidence="2" id="KW-0547">Nucleotide-binding</keyword>
<feature type="domain" description="RNA helicase C-terminal" evidence="4">
    <location>
        <begin position="1"/>
        <end position="37"/>
    </location>
</feature>
<sequence>MEPELAITILMLREVLDELIGRKLENPNLDMHGRKGLLDPSYFGVSARRSFLHGDRCEGHFFFGRKVCAKKDGLSPKASEQLGSNRALPREYPASGLQISSRR</sequence>
<evidence type="ECO:0000256" key="3">
    <source>
        <dbReference type="SAM" id="MobiDB-lite"/>
    </source>
</evidence>
<evidence type="ECO:0000256" key="2">
    <source>
        <dbReference type="ARBA" id="ARBA00022806"/>
    </source>
</evidence>
<protein>
    <recommendedName>
        <fullName evidence="4">RNA helicase C-terminal domain-containing protein</fullName>
    </recommendedName>
</protein>
<dbReference type="AlphaFoldDB" id="A0ABD3H711"/>
<dbReference type="EMBL" id="JBJQOH010000006">
    <property type="protein sequence ID" value="KAL3685929.1"/>
    <property type="molecule type" value="Genomic_DNA"/>
</dbReference>
<accession>A0ABD3H711</accession>